<feature type="transmembrane region" description="Helical" evidence="1">
    <location>
        <begin position="46"/>
        <end position="64"/>
    </location>
</feature>
<protein>
    <submittedName>
        <fullName evidence="2">Uncharacterized protein</fullName>
    </submittedName>
</protein>
<feature type="transmembrane region" description="Helical" evidence="1">
    <location>
        <begin position="7"/>
        <end position="26"/>
    </location>
</feature>
<evidence type="ECO:0000313" key="2">
    <source>
        <dbReference type="EMBL" id="MDM7861648.1"/>
    </source>
</evidence>
<accession>A0ABT7SZP0</accession>
<proteinExistence type="predicted"/>
<keyword evidence="1" id="KW-0472">Membrane</keyword>
<gene>
    <name evidence="2" type="ORF">QTP81_13690</name>
</gene>
<evidence type="ECO:0000313" key="3">
    <source>
        <dbReference type="Proteomes" id="UP001234343"/>
    </source>
</evidence>
<keyword evidence="1" id="KW-0812">Transmembrane</keyword>
<keyword evidence="3" id="KW-1185">Reference proteome</keyword>
<dbReference type="Proteomes" id="UP001234343">
    <property type="component" value="Unassembled WGS sequence"/>
</dbReference>
<dbReference type="RefSeq" id="WP_289366293.1">
    <property type="nucleotide sequence ID" value="NZ_JAUCBP010000012.1"/>
</dbReference>
<organism evidence="2 3">
    <name type="scientific">Alteromonas arenosi</name>
    <dbReference type="NCBI Taxonomy" id="3055817"/>
    <lineage>
        <taxon>Bacteria</taxon>
        <taxon>Pseudomonadati</taxon>
        <taxon>Pseudomonadota</taxon>
        <taxon>Gammaproteobacteria</taxon>
        <taxon>Alteromonadales</taxon>
        <taxon>Alteromonadaceae</taxon>
        <taxon>Alteromonas/Salinimonas group</taxon>
        <taxon>Alteromonas</taxon>
    </lineage>
</organism>
<reference evidence="2 3" key="1">
    <citation type="submission" date="2023-06" db="EMBL/GenBank/DDBJ databases">
        <title>Alteromonas sp. ASW11-36 isolated from intertidal sand.</title>
        <authorList>
            <person name="Li Y."/>
        </authorList>
    </citation>
    <scope>NUCLEOTIDE SEQUENCE [LARGE SCALE GENOMIC DNA]</scope>
    <source>
        <strain evidence="2 3">ASW11-36</strain>
    </source>
</reference>
<sequence length="143" mass="16156">MPSKRFAFASSLWSFLPGIVVILLFAFTDLDLYRTESEATESYQSLLFFAPVILILFIIYHSLIGFIQNSVKRPTFLITILSSIIAALPFPLLVAFSKHSATQDERLVLVLTALIIFGLLWLSLFTGSCYQYFKIKGRNLHGT</sequence>
<feature type="transmembrane region" description="Helical" evidence="1">
    <location>
        <begin position="76"/>
        <end position="96"/>
    </location>
</feature>
<feature type="transmembrane region" description="Helical" evidence="1">
    <location>
        <begin position="108"/>
        <end position="133"/>
    </location>
</feature>
<comment type="caution">
    <text evidence="2">The sequence shown here is derived from an EMBL/GenBank/DDBJ whole genome shotgun (WGS) entry which is preliminary data.</text>
</comment>
<evidence type="ECO:0000256" key="1">
    <source>
        <dbReference type="SAM" id="Phobius"/>
    </source>
</evidence>
<name>A0ABT7SZP0_9ALTE</name>
<keyword evidence="1" id="KW-1133">Transmembrane helix</keyword>
<dbReference type="EMBL" id="JAUCBP010000012">
    <property type="protein sequence ID" value="MDM7861648.1"/>
    <property type="molecule type" value="Genomic_DNA"/>
</dbReference>